<keyword evidence="3" id="KW-1185">Reference proteome</keyword>
<accession>A0AA40G831</accession>
<comment type="caution">
    <text evidence="2">The sequence shown here is derived from an EMBL/GenBank/DDBJ whole genome shotgun (WGS) entry which is preliminary data.</text>
</comment>
<organism evidence="2 3">
    <name type="scientific">Melipona bicolor</name>
    <dbReference type="NCBI Taxonomy" id="60889"/>
    <lineage>
        <taxon>Eukaryota</taxon>
        <taxon>Metazoa</taxon>
        <taxon>Ecdysozoa</taxon>
        <taxon>Arthropoda</taxon>
        <taxon>Hexapoda</taxon>
        <taxon>Insecta</taxon>
        <taxon>Pterygota</taxon>
        <taxon>Neoptera</taxon>
        <taxon>Endopterygota</taxon>
        <taxon>Hymenoptera</taxon>
        <taxon>Apocrita</taxon>
        <taxon>Aculeata</taxon>
        <taxon>Apoidea</taxon>
        <taxon>Anthophila</taxon>
        <taxon>Apidae</taxon>
        <taxon>Melipona</taxon>
    </lineage>
</organism>
<dbReference type="Proteomes" id="UP001177670">
    <property type="component" value="Unassembled WGS sequence"/>
</dbReference>
<evidence type="ECO:0000313" key="2">
    <source>
        <dbReference type="EMBL" id="KAK1132685.1"/>
    </source>
</evidence>
<reference evidence="2" key="1">
    <citation type="submission" date="2021-10" db="EMBL/GenBank/DDBJ databases">
        <title>Melipona bicolor Genome sequencing and assembly.</title>
        <authorList>
            <person name="Araujo N.S."/>
            <person name="Arias M.C."/>
        </authorList>
    </citation>
    <scope>NUCLEOTIDE SEQUENCE</scope>
    <source>
        <strain evidence="2">USP_2M_L1-L4_2017</strain>
        <tissue evidence="2">Whole body</tissue>
    </source>
</reference>
<dbReference type="AlphaFoldDB" id="A0AA40G831"/>
<feature type="region of interest" description="Disordered" evidence="1">
    <location>
        <begin position="14"/>
        <end position="45"/>
    </location>
</feature>
<feature type="compositionally biased region" description="Polar residues" evidence="1">
    <location>
        <begin position="14"/>
        <end position="27"/>
    </location>
</feature>
<sequence length="115" mass="12208">MKNEQDLLIFPWGTNVSRLGDSTTPESTQDDDDDRTIGRLASNDTGDDTGYSFTAVARSARWSNNSSNNNALVATESSDRGNIRRASTANTQLTEAAATSLIARPAAGINVLEGS</sequence>
<protein>
    <submittedName>
        <fullName evidence="2">Uncharacterized protein</fullName>
    </submittedName>
</protein>
<evidence type="ECO:0000256" key="1">
    <source>
        <dbReference type="SAM" id="MobiDB-lite"/>
    </source>
</evidence>
<name>A0AA40G831_9HYME</name>
<dbReference type="EMBL" id="JAHYIQ010000004">
    <property type="protein sequence ID" value="KAK1132685.1"/>
    <property type="molecule type" value="Genomic_DNA"/>
</dbReference>
<evidence type="ECO:0000313" key="3">
    <source>
        <dbReference type="Proteomes" id="UP001177670"/>
    </source>
</evidence>
<gene>
    <name evidence="2" type="ORF">K0M31_014070</name>
</gene>
<proteinExistence type="predicted"/>